<sequence length="159" mass="17985">QTCDACKKFTPVESTPYNVNRTSITWKISFEYTQLSYAELIPDQNLANLTWHNISMSNLSVLTVNKLKPHTSYHFAFLKTSGVVTCVLKHYDIVTIGGTPSAPTNLTSIVHIENYPETYTIDVTWRKPSNPNGDIISYMIYYQKLDATDKTLSAVLQQT</sequence>
<dbReference type="AlphaFoldDB" id="A0A0B7BZH8"/>
<gene>
    <name evidence="2" type="primary">ORF216907</name>
</gene>
<accession>A0A0B7BZH8</accession>
<evidence type="ECO:0000259" key="1">
    <source>
        <dbReference type="PROSITE" id="PS50853"/>
    </source>
</evidence>
<dbReference type="SUPFAM" id="SSF49265">
    <property type="entry name" value="Fibronectin type III"/>
    <property type="match status" value="1"/>
</dbReference>
<reference evidence="2" key="1">
    <citation type="submission" date="2014-12" db="EMBL/GenBank/DDBJ databases">
        <title>Insight into the proteome of Arion vulgaris.</title>
        <authorList>
            <person name="Aradska J."/>
            <person name="Bulat T."/>
            <person name="Smidak R."/>
            <person name="Sarate P."/>
            <person name="Gangsoo J."/>
            <person name="Sialana F."/>
            <person name="Bilban M."/>
            <person name="Lubec G."/>
        </authorList>
    </citation>
    <scope>NUCLEOTIDE SEQUENCE</scope>
    <source>
        <tissue evidence="2">Skin</tissue>
    </source>
</reference>
<protein>
    <recommendedName>
        <fullName evidence="1">Fibronectin type-III domain-containing protein</fullName>
    </recommendedName>
</protein>
<dbReference type="CDD" id="cd00063">
    <property type="entry name" value="FN3"/>
    <property type="match status" value="1"/>
</dbReference>
<proteinExistence type="predicted"/>
<dbReference type="InterPro" id="IPR003961">
    <property type="entry name" value="FN3_dom"/>
</dbReference>
<dbReference type="EMBL" id="HACG01050921">
    <property type="protein sequence ID" value="CEK97786.1"/>
    <property type="molecule type" value="Transcribed_RNA"/>
</dbReference>
<dbReference type="PROSITE" id="PS50853">
    <property type="entry name" value="FN3"/>
    <property type="match status" value="1"/>
</dbReference>
<dbReference type="InterPro" id="IPR036116">
    <property type="entry name" value="FN3_sf"/>
</dbReference>
<feature type="domain" description="Fibronectin type-III" evidence="1">
    <location>
        <begin position="102"/>
        <end position="159"/>
    </location>
</feature>
<feature type="non-terminal residue" evidence="2">
    <location>
        <position position="1"/>
    </location>
</feature>
<feature type="non-terminal residue" evidence="2">
    <location>
        <position position="159"/>
    </location>
</feature>
<name>A0A0B7BZH8_9EUPU</name>
<evidence type="ECO:0000313" key="2">
    <source>
        <dbReference type="EMBL" id="CEK97786.1"/>
    </source>
</evidence>
<dbReference type="InterPro" id="IPR013783">
    <property type="entry name" value="Ig-like_fold"/>
</dbReference>
<organism evidence="2">
    <name type="scientific">Arion vulgaris</name>
    <dbReference type="NCBI Taxonomy" id="1028688"/>
    <lineage>
        <taxon>Eukaryota</taxon>
        <taxon>Metazoa</taxon>
        <taxon>Spiralia</taxon>
        <taxon>Lophotrochozoa</taxon>
        <taxon>Mollusca</taxon>
        <taxon>Gastropoda</taxon>
        <taxon>Heterobranchia</taxon>
        <taxon>Euthyneura</taxon>
        <taxon>Panpulmonata</taxon>
        <taxon>Eupulmonata</taxon>
        <taxon>Stylommatophora</taxon>
        <taxon>Helicina</taxon>
        <taxon>Arionoidea</taxon>
        <taxon>Arionidae</taxon>
        <taxon>Arion</taxon>
    </lineage>
</organism>
<dbReference type="Gene3D" id="2.60.40.10">
    <property type="entry name" value="Immunoglobulins"/>
    <property type="match status" value="1"/>
</dbReference>